<accession>A0ACC2HC36</accession>
<protein>
    <submittedName>
        <fullName evidence="1">Uncharacterized protein</fullName>
    </submittedName>
</protein>
<evidence type="ECO:0000313" key="2">
    <source>
        <dbReference type="Proteomes" id="UP001157502"/>
    </source>
</evidence>
<proteinExistence type="predicted"/>
<dbReference type="Proteomes" id="UP001157502">
    <property type="component" value="Chromosome 3"/>
</dbReference>
<sequence>MELEPVTKATLDMVPGGQDNSTEDAGESRTHTDPVVVGVTSGRHLISGLLGLNIVLLGAALVSGQAFNPQGLKHQEPQVFMLLLMALSIAWMMWYLLWARRKPGLIPHKDHHAGGIAVTVVLMLFAAFSLMLHFVKIGYYFSMKDCQPAVSVLAPFVEAPFLALQTYLLWAHSKDCIHKHKIITRSGLMVILSADLLLWLNAVTEDSIHLQIEMERQENETLSNSPDTVETTEPAGSINETLCDCSTDTMCLILRKGYEILYPFNMEYYLMAGCMLYVMWKNVGRRITPGAAPHHARKLTFQIVRRSGILLGPLFGLLVLIAGVVVFFLYQFWVNNLQQRTTAFLLFYSYHLVVMPIMSLCSVAGMLIHKLERRAKETGLNPTRSLDVTLLVGAGLGKLTLSYFSLVASLAMGPGESQGNLDLSYSILSLIELLLQNVFIIEGLHRDPSLLKEKRKAKKDMDKMKEIQDAGGMSLLDRETDTTAPPEDLARDGITTWYKRATQEICAFLIFSNVMLWIIPAFGAHPQFENGVGKEFFGFSAWFVLVNLGQPLGVFYRMHSVGALMELLIMA</sequence>
<evidence type="ECO:0000313" key="1">
    <source>
        <dbReference type="EMBL" id="KAJ8013502.1"/>
    </source>
</evidence>
<gene>
    <name evidence="1" type="ORF">DPEC_G00030450</name>
</gene>
<name>A0ACC2HC36_DALPE</name>
<keyword evidence="2" id="KW-1185">Reference proteome</keyword>
<reference evidence="1" key="1">
    <citation type="submission" date="2021-05" db="EMBL/GenBank/DDBJ databases">
        <authorList>
            <person name="Pan Q."/>
            <person name="Jouanno E."/>
            <person name="Zahm M."/>
            <person name="Klopp C."/>
            <person name="Cabau C."/>
            <person name="Louis A."/>
            <person name="Berthelot C."/>
            <person name="Parey E."/>
            <person name="Roest Crollius H."/>
            <person name="Montfort J."/>
            <person name="Robinson-Rechavi M."/>
            <person name="Bouchez O."/>
            <person name="Lampietro C."/>
            <person name="Lopez Roques C."/>
            <person name="Donnadieu C."/>
            <person name="Postlethwait J."/>
            <person name="Bobe J."/>
            <person name="Dillon D."/>
            <person name="Chandos A."/>
            <person name="von Hippel F."/>
            <person name="Guiguen Y."/>
        </authorList>
    </citation>
    <scope>NUCLEOTIDE SEQUENCE</scope>
    <source>
        <strain evidence="1">YG-Jan2019</strain>
    </source>
</reference>
<organism evidence="1 2">
    <name type="scientific">Dallia pectoralis</name>
    <name type="common">Alaska blackfish</name>
    <dbReference type="NCBI Taxonomy" id="75939"/>
    <lineage>
        <taxon>Eukaryota</taxon>
        <taxon>Metazoa</taxon>
        <taxon>Chordata</taxon>
        <taxon>Craniata</taxon>
        <taxon>Vertebrata</taxon>
        <taxon>Euteleostomi</taxon>
        <taxon>Actinopterygii</taxon>
        <taxon>Neopterygii</taxon>
        <taxon>Teleostei</taxon>
        <taxon>Protacanthopterygii</taxon>
        <taxon>Esociformes</taxon>
        <taxon>Umbridae</taxon>
        <taxon>Dallia</taxon>
    </lineage>
</organism>
<comment type="caution">
    <text evidence="1">The sequence shown here is derived from an EMBL/GenBank/DDBJ whole genome shotgun (WGS) entry which is preliminary data.</text>
</comment>
<dbReference type="EMBL" id="CM055730">
    <property type="protein sequence ID" value="KAJ8013502.1"/>
    <property type="molecule type" value="Genomic_DNA"/>
</dbReference>